<organism evidence="7 8">
    <name type="scientific">Croceibacterium mercuriale</name>
    <dbReference type="NCBI Taxonomy" id="1572751"/>
    <lineage>
        <taxon>Bacteria</taxon>
        <taxon>Pseudomonadati</taxon>
        <taxon>Pseudomonadota</taxon>
        <taxon>Alphaproteobacteria</taxon>
        <taxon>Sphingomonadales</taxon>
        <taxon>Erythrobacteraceae</taxon>
        <taxon>Croceibacterium</taxon>
    </lineage>
</organism>
<proteinExistence type="inferred from homology"/>
<keyword evidence="8" id="KW-1185">Reference proteome</keyword>
<feature type="domain" description="Aldehyde dehydrogenase" evidence="6">
    <location>
        <begin position="23"/>
        <end position="479"/>
    </location>
</feature>
<reference evidence="7 8" key="1">
    <citation type="submission" date="2014-11" db="EMBL/GenBank/DDBJ databases">
        <title>Draft genome sequence of Kirrobacter mercurialis.</title>
        <authorList>
            <person name="Coil D.A."/>
            <person name="Eisen J.A."/>
        </authorList>
    </citation>
    <scope>NUCLEOTIDE SEQUENCE [LARGE SCALE GENOMIC DNA]</scope>
    <source>
        <strain evidence="7 8">Coronado</strain>
    </source>
</reference>
<dbReference type="Gene3D" id="3.40.605.10">
    <property type="entry name" value="Aldehyde Dehydrogenase, Chain A, domain 1"/>
    <property type="match status" value="1"/>
</dbReference>
<keyword evidence="3" id="KW-0558">Oxidation</keyword>
<evidence type="ECO:0000259" key="6">
    <source>
        <dbReference type="Pfam" id="PF00171"/>
    </source>
</evidence>
<dbReference type="CDD" id="cd07103">
    <property type="entry name" value="ALDH_F5_SSADH_GabD"/>
    <property type="match status" value="1"/>
</dbReference>
<dbReference type="InterPro" id="IPR016160">
    <property type="entry name" value="Ald_DH_CS_CYS"/>
</dbReference>
<evidence type="ECO:0000313" key="8">
    <source>
        <dbReference type="Proteomes" id="UP000030988"/>
    </source>
</evidence>
<gene>
    <name evidence="7" type="primary">gabD</name>
    <name evidence="7" type="ORF">PK98_13595</name>
</gene>
<dbReference type="InterPro" id="IPR016163">
    <property type="entry name" value="Ald_DH_C"/>
</dbReference>
<dbReference type="AlphaFoldDB" id="A0A0B2BTY3"/>
<dbReference type="STRING" id="1572751.PK98_13595"/>
<feature type="active site" evidence="4">
    <location>
        <position position="259"/>
    </location>
</feature>
<dbReference type="GO" id="GO:0009450">
    <property type="term" value="P:gamma-aminobutyric acid catabolic process"/>
    <property type="evidence" value="ECO:0007669"/>
    <property type="project" value="TreeGrafter"/>
</dbReference>
<evidence type="ECO:0000256" key="3">
    <source>
        <dbReference type="ARBA" id="ARBA00023097"/>
    </source>
</evidence>
<dbReference type="RefSeq" id="WP_039097728.1">
    <property type="nucleotide sequence ID" value="NZ_JTDN01000002.1"/>
</dbReference>
<evidence type="ECO:0000256" key="5">
    <source>
        <dbReference type="RuleBase" id="RU003345"/>
    </source>
</evidence>
<dbReference type="Gene3D" id="3.40.309.10">
    <property type="entry name" value="Aldehyde Dehydrogenase, Chain A, domain 2"/>
    <property type="match status" value="1"/>
</dbReference>
<dbReference type="InterPro" id="IPR015590">
    <property type="entry name" value="Aldehyde_DH_dom"/>
</dbReference>
<dbReference type="OrthoDB" id="9761688at2"/>
<evidence type="ECO:0000256" key="4">
    <source>
        <dbReference type="PROSITE-ProRule" id="PRU10007"/>
    </source>
</evidence>
<dbReference type="PROSITE" id="PS00070">
    <property type="entry name" value="ALDEHYDE_DEHYDR_CYS"/>
    <property type="match status" value="1"/>
</dbReference>
<evidence type="ECO:0000256" key="2">
    <source>
        <dbReference type="ARBA" id="ARBA00023002"/>
    </source>
</evidence>
<dbReference type="InterPro" id="IPR050740">
    <property type="entry name" value="Aldehyde_DH_Superfamily"/>
</dbReference>
<dbReference type="InterPro" id="IPR016162">
    <property type="entry name" value="Ald_DH_N"/>
</dbReference>
<dbReference type="PANTHER" id="PTHR43353:SF5">
    <property type="entry name" value="SUCCINATE-SEMIALDEHYDE DEHYDROGENASE, MITOCHONDRIAL"/>
    <property type="match status" value="1"/>
</dbReference>
<dbReference type="FunFam" id="3.40.309.10:FF:000004">
    <property type="entry name" value="Succinate-semialdehyde dehydrogenase I"/>
    <property type="match status" value="1"/>
</dbReference>
<evidence type="ECO:0000313" key="7">
    <source>
        <dbReference type="EMBL" id="KHL24899.1"/>
    </source>
</evidence>
<dbReference type="FunFam" id="3.40.605.10:FF:000005">
    <property type="entry name" value="Succinate-semialdehyde dehydrogenase I"/>
    <property type="match status" value="1"/>
</dbReference>
<dbReference type="FunFam" id="3.40.605.10:FF:000026">
    <property type="entry name" value="Aldehyde dehydrogenase, putative"/>
    <property type="match status" value="1"/>
</dbReference>
<dbReference type="PROSITE" id="PS00687">
    <property type="entry name" value="ALDEHYDE_DEHYDR_GLU"/>
    <property type="match status" value="1"/>
</dbReference>
<comment type="caution">
    <text evidence="7">The sequence shown here is derived from an EMBL/GenBank/DDBJ whole genome shotgun (WGS) entry which is preliminary data.</text>
</comment>
<sequence>MTTDIGLTDSGLWRQRALVDGRWIDAADGRTIPVDDPATSDVIGAVPHCGTAETETAIAAAARALPAWRALPAPERCAILQRWHDLMVAATKDLARILTAEQGKPLAEAEGEIAYAASFVQWFVQEGQRSQGHEVPAPTADRRILVRKEPVGVCAAITPWNFPAAMITRKLAPALAAGCTIVLKPSELTPFTALALGELAIRAGVPAGVLGIVTGHAKAIGAALTGSPAVRLLSFTGSTPVGTLLMQQCAPTIKKLALELGGNAPFLVFDDAELDGAVEAAMAAKFRNAGQSCVAANRILVQAGIHDAFVERLAARVRALKVGPGTADGMEIGPLIDDKARAKVAELVADAQAKGATLVAQATAPPRFTAPMLLTGMTQDMRAAQEEIFGPVAAIYRFETEADGIALANATPYGLATYCCTGNMHRAWRVSEALDAGMVGLNTGAISLAMAPFGGVKQSGLGREGGAEGLEEYLETKAVHWAGLQPG</sequence>
<protein>
    <submittedName>
        <fullName evidence="7">Succinate-semialdehyde dehydrogenase</fullName>
        <ecNumber evidence="7">1.2.1.16</ecNumber>
    </submittedName>
</protein>
<name>A0A0B2BTY3_9SPHN</name>
<keyword evidence="2 5" id="KW-0560">Oxidoreductase</keyword>
<dbReference type="GO" id="GO:0004777">
    <property type="term" value="F:succinate-semialdehyde dehydrogenase (NAD+) activity"/>
    <property type="evidence" value="ECO:0007669"/>
    <property type="project" value="TreeGrafter"/>
</dbReference>
<dbReference type="Proteomes" id="UP000030988">
    <property type="component" value="Unassembled WGS sequence"/>
</dbReference>
<dbReference type="PANTHER" id="PTHR43353">
    <property type="entry name" value="SUCCINATE-SEMIALDEHYDE DEHYDROGENASE, MITOCHONDRIAL"/>
    <property type="match status" value="1"/>
</dbReference>
<evidence type="ECO:0000256" key="1">
    <source>
        <dbReference type="ARBA" id="ARBA00009986"/>
    </source>
</evidence>
<dbReference type="Pfam" id="PF00171">
    <property type="entry name" value="Aldedh"/>
    <property type="match status" value="1"/>
</dbReference>
<dbReference type="EC" id="1.2.1.16" evidence="7"/>
<dbReference type="InterPro" id="IPR016161">
    <property type="entry name" value="Ald_DH/histidinol_DH"/>
</dbReference>
<accession>A0A0B2BTY3</accession>
<dbReference type="EMBL" id="JTDN01000002">
    <property type="protein sequence ID" value="KHL24899.1"/>
    <property type="molecule type" value="Genomic_DNA"/>
</dbReference>
<dbReference type="SUPFAM" id="SSF53720">
    <property type="entry name" value="ALDH-like"/>
    <property type="match status" value="1"/>
</dbReference>
<comment type="similarity">
    <text evidence="1 5">Belongs to the aldehyde dehydrogenase family.</text>
</comment>
<dbReference type="InterPro" id="IPR029510">
    <property type="entry name" value="Ald_DH_CS_GLU"/>
</dbReference>